<sequence>MHNWNNNYNRGFEGGHVLMLITMLVFWVLVIWGLVSLYRRNSSHQAVAVPSVQSAQNILNERLARGEISEDEYKSRSDVLKAVID</sequence>
<protein>
    <submittedName>
        <fullName evidence="2">Unannotated protein</fullName>
    </submittedName>
</protein>
<keyword evidence="1" id="KW-0812">Transmembrane</keyword>
<feature type="transmembrane region" description="Helical" evidence="1">
    <location>
        <begin position="15"/>
        <end position="35"/>
    </location>
</feature>
<accession>A0A6J6H6K7</accession>
<dbReference type="AlphaFoldDB" id="A0A6J6H6K7"/>
<reference evidence="2" key="1">
    <citation type="submission" date="2020-05" db="EMBL/GenBank/DDBJ databases">
        <authorList>
            <person name="Chiriac C."/>
            <person name="Salcher M."/>
            <person name="Ghai R."/>
            <person name="Kavagutti S V."/>
        </authorList>
    </citation>
    <scope>NUCLEOTIDE SEQUENCE</scope>
</reference>
<gene>
    <name evidence="2" type="ORF">UFOPK1808_01151</name>
</gene>
<proteinExistence type="predicted"/>
<keyword evidence="1" id="KW-1133">Transmembrane helix</keyword>
<name>A0A6J6H6K7_9ZZZZ</name>
<evidence type="ECO:0000256" key="1">
    <source>
        <dbReference type="SAM" id="Phobius"/>
    </source>
</evidence>
<keyword evidence="1" id="KW-0472">Membrane</keyword>
<dbReference type="EMBL" id="CAEZUL010000153">
    <property type="protein sequence ID" value="CAB4607399.1"/>
    <property type="molecule type" value="Genomic_DNA"/>
</dbReference>
<organism evidence="2">
    <name type="scientific">freshwater metagenome</name>
    <dbReference type="NCBI Taxonomy" id="449393"/>
    <lineage>
        <taxon>unclassified sequences</taxon>
        <taxon>metagenomes</taxon>
        <taxon>ecological metagenomes</taxon>
    </lineage>
</organism>
<evidence type="ECO:0000313" key="2">
    <source>
        <dbReference type="EMBL" id="CAB4607399.1"/>
    </source>
</evidence>